<keyword evidence="2" id="KW-1185">Reference proteome</keyword>
<protein>
    <submittedName>
        <fullName evidence="1">Uncharacterized protein</fullName>
    </submittedName>
</protein>
<accession>A0AAF0PY03</accession>
<dbReference type="AlphaFoldDB" id="A0AAF0PY03"/>
<gene>
    <name evidence="1" type="ORF">MTR67_003409</name>
</gene>
<organism evidence="1 2">
    <name type="scientific">Solanum verrucosum</name>
    <dbReference type="NCBI Taxonomy" id="315347"/>
    <lineage>
        <taxon>Eukaryota</taxon>
        <taxon>Viridiplantae</taxon>
        <taxon>Streptophyta</taxon>
        <taxon>Embryophyta</taxon>
        <taxon>Tracheophyta</taxon>
        <taxon>Spermatophyta</taxon>
        <taxon>Magnoliopsida</taxon>
        <taxon>eudicotyledons</taxon>
        <taxon>Gunneridae</taxon>
        <taxon>Pentapetalae</taxon>
        <taxon>asterids</taxon>
        <taxon>lamiids</taxon>
        <taxon>Solanales</taxon>
        <taxon>Solanaceae</taxon>
        <taxon>Solanoideae</taxon>
        <taxon>Solaneae</taxon>
        <taxon>Solanum</taxon>
    </lineage>
</organism>
<proteinExistence type="predicted"/>
<reference evidence="1" key="1">
    <citation type="submission" date="2023-08" db="EMBL/GenBank/DDBJ databases">
        <title>A de novo genome assembly of Solanum verrucosum Schlechtendal, a Mexican diploid species geographically isolated from the other diploid A-genome species in potato relatives.</title>
        <authorList>
            <person name="Hosaka K."/>
        </authorList>
    </citation>
    <scope>NUCLEOTIDE SEQUENCE</scope>
    <source>
        <tissue evidence="1">Young leaves</tissue>
    </source>
</reference>
<sequence length="188" mass="21567">MGDHVVEFGRILDYKDELLRTNPGTSCVVKVGDPDAEGKSIFQCFYICFDALKKAWIHCRKCIGLDGCFLKVVEKENKQTWTMFVKYIRDDLGLGDGEDNNMSECFNEWILVARHKTIITMLEEIRVKMMTRIAKLKEFPITWKCNFSPMALKVLEENISRSMDCTIEFNGAAGFEMKEALSTQSGYC</sequence>
<dbReference type="PANTHER" id="PTHR31973">
    <property type="entry name" value="POLYPROTEIN, PUTATIVE-RELATED"/>
    <property type="match status" value="1"/>
</dbReference>
<dbReference type="Proteomes" id="UP001234989">
    <property type="component" value="Chromosome 1"/>
</dbReference>
<evidence type="ECO:0000313" key="2">
    <source>
        <dbReference type="Proteomes" id="UP001234989"/>
    </source>
</evidence>
<dbReference type="PANTHER" id="PTHR31973:SF197">
    <property type="entry name" value="SWIM-TYPE DOMAIN-CONTAINING PROTEIN"/>
    <property type="match status" value="1"/>
</dbReference>
<evidence type="ECO:0000313" key="1">
    <source>
        <dbReference type="EMBL" id="WMV10024.1"/>
    </source>
</evidence>
<name>A0AAF0PY03_SOLVR</name>
<dbReference type="EMBL" id="CP133612">
    <property type="protein sequence ID" value="WMV10024.1"/>
    <property type="molecule type" value="Genomic_DNA"/>
</dbReference>